<sequence>MQLSADVEAVVERLVADPEHCSRLLALFRDEDFVAALDGPAEAVRERLNGRTFVPRAVAPPAGWLPIAVRPEEDAVDWAFFGGRRLDEPFFGESVAAVRNAPLNRLLALRTSLSALEGLDGPSPDGLIFHMSRCGSTLVGRMLGVGATVLSEAAPIDAVVRGDLPDERKIVLLRGVVAALGRARGAGEGRLFLKLDCWHAMAFDLFRQAFPDAPWVHLYRTPDEVLVSHARGVGEQMVPQVVAPSVFGLAEPAVPDVDYRARVLAAIGGAMLDALGRDGAGLLVNYDALPWAVIERVAPHFGWLPTAMELEAMTAAARLDAKAPGQAFRPDGAAKRAAVDPAIRAASARWLDGLHGRLELGSGCGNLALRQAQGEVSS</sequence>
<dbReference type="SUPFAM" id="SSF52540">
    <property type="entry name" value="P-loop containing nucleoside triphosphate hydrolases"/>
    <property type="match status" value="1"/>
</dbReference>
<dbReference type="EMBL" id="JADWOX010000029">
    <property type="protein sequence ID" value="MBI1686858.1"/>
    <property type="molecule type" value="Genomic_DNA"/>
</dbReference>
<name>A0ABS0T4Q9_9CAUL</name>
<dbReference type="InterPro" id="IPR027417">
    <property type="entry name" value="P-loop_NTPase"/>
</dbReference>
<accession>A0ABS0T4Q9</accession>
<protein>
    <submittedName>
        <fullName evidence="1">Aspartyl beta-hydroxylase</fullName>
    </submittedName>
</protein>
<gene>
    <name evidence="1" type="ORF">I4Q42_24585</name>
</gene>
<reference evidence="1 2" key="1">
    <citation type="submission" date="2020-11" db="EMBL/GenBank/DDBJ databases">
        <title>genome sequence of strain KACC 18849.</title>
        <authorList>
            <person name="Gao J."/>
            <person name="Zhang X."/>
        </authorList>
    </citation>
    <scope>NUCLEOTIDE SEQUENCE [LARGE SCALE GENOMIC DNA]</scope>
    <source>
        <strain evidence="1 2">KACC 18849</strain>
    </source>
</reference>
<evidence type="ECO:0000313" key="1">
    <source>
        <dbReference type="EMBL" id="MBI1686858.1"/>
    </source>
</evidence>
<comment type="caution">
    <text evidence="1">The sequence shown here is derived from an EMBL/GenBank/DDBJ whole genome shotgun (WGS) entry which is preliminary data.</text>
</comment>
<dbReference type="Gene3D" id="3.40.50.300">
    <property type="entry name" value="P-loop containing nucleotide triphosphate hydrolases"/>
    <property type="match status" value="1"/>
</dbReference>
<organism evidence="1 2">
    <name type="scientific">Caulobacter hibisci</name>
    <dbReference type="NCBI Taxonomy" id="2035993"/>
    <lineage>
        <taxon>Bacteria</taxon>
        <taxon>Pseudomonadati</taxon>
        <taxon>Pseudomonadota</taxon>
        <taxon>Alphaproteobacteria</taxon>
        <taxon>Caulobacterales</taxon>
        <taxon>Caulobacteraceae</taxon>
        <taxon>Caulobacter</taxon>
    </lineage>
</organism>
<proteinExistence type="predicted"/>
<evidence type="ECO:0000313" key="2">
    <source>
        <dbReference type="Proteomes" id="UP000639859"/>
    </source>
</evidence>
<dbReference type="RefSeq" id="WP_198578743.1">
    <property type="nucleotide sequence ID" value="NZ_JADWOX010000029.1"/>
</dbReference>
<dbReference type="Proteomes" id="UP000639859">
    <property type="component" value="Unassembled WGS sequence"/>
</dbReference>
<keyword evidence="2" id="KW-1185">Reference proteome</keyword>